<evidence type="ECO:0000313" key="8">
    <source>
        <dbReference type="Proteomes" id="UP000626109"/>
    </source>
</evidence>
<feature type="compositionally biased region" description="Basic and acidic residues" evidence="5">
    <location>
        <begin position="1008"/>
        <end position="1022"/>
    </location>
</feature>
<dbReference type="Proteomes" id="UP000626109">
    <property type="component" value="Unassembled WGS sequence"/>
</dbReference>
<dbReference type="SUPFAM" id="SSF48403">
    <property type="entry name" value="Ankyrin repeat"/>
    <property type="match status" value="1"/>
</dbReference>
<dbReference type="PANTHER" id="PTHR24161:SF85">
    <property type="entry name" value="PALMITOYLTRANSFERASE HIP14"/>
    <property type="match status" value="1"/>
</dbReference>
<keyword evidence="6" id="KW-1133">Transmembrane helix</keyword>
<dbReference type="EMBL" id="CAJNNW010026027">
    <property type="protein sequence ID" value="CAE8682065.1"/>
    <property type="molecule type" value="Genomic_DNA"/>
</dbReference>
<dbReference type="PROSITE" id="PS50088">
    <property type="entry name" value="ANK_REPEAT"/>
    <property type="match status" value="3"/>
</dbReference>
<evidence type="ECO:0000313" key="7">
    <source>
        <dbReference type="EMBL" id="CAE8682065.1"/>
    </source>
</evidence>
<feature type="region of interest" description="Disordered" evidence="5">
    <location>
        <begin position="507"/>
        <end position="527"/>
    </location>
</feature>
<organism evidence="7 8">
    <name type="scientific">Polarella glacialis</name>
    <name type="common">Dinoflagellate</name>
    <dbReference type="NCBI Taxonomy" id="89957"/>
    <lineage>
        <taxon>Eukaryota</taxon>
        <taxon>Sar</taxon>
        <taxon>Alveolata</taxon>
        <taxon>Dinophyceae</taxon>
        <taxon>Suessiales</taxon>
        <taxon>Suessiaceae</taxon>
        <taxon>Polarella</taxon>
    </lineage>
</organism>
<feature type="region of interest" description="Disordered" evidence="5">
    <location>
        <begin position="1"/>
        <end position="100"/>
    </location>
</feature>
<feature type="compositionally biased region" description="Basic and acidic residues" evidence="5">
    <location>
        <begin position="512"/>
        <end position="524"/>
    </location>
</feature>
<keyword evidence="1" id="KW-0677">Repeat</keyword>
<evidence type="ECO:0000256" key="1">
    <source>
        <dbReference type="ARBA" id="ARBA00022737"/>
    </source>
</evidence>
<feature type="repeat" description="ANK" evidence="3">
    <location>
        <begin position="946"/>
        <end position="978"/>
    </location>
</feature>
<sequence>MGSTGAPPFPAPEDASGRSCSPVQLGSMPMGQPFVPPGPQSWASTLAPGLHSRVGFSPSREPVSASSSGPASLTTTPRRSSITQVSLSSPRVPQPGEWGYEYAGPAQSVAKSEVTVLRRISVPVEVVSSSCSTGSTRLTPRDEEQVLAQGRATSRMPSTLANASPTKASMMPDGLLARIEGVVAKMEREIDAECRSLPASPEIQGDGGVEVSTSACEVDWLGQRLKAMEKEHEVAELRSQHLADLRRTVAEGRNRESSSHYLSLSSDSSVAVANSAAYIQALKSRKSRLSKDDGEMSIGGSHNISTVMGGSDDDDEEEEDGQGIEGVLAELQQCIAEEFAAVGDQGGPAARLLDQLQGFAKAILRREGFVRRRVLEAEAVAEEQRQAAAAAMEVQKSVEADLRALEEHSCKVLDDCRELQARLKELEQGCSRDRDHALEGQQARSRCEDLELQLQEKHKELEETADGLQAISERRSADLERSKDLERELQEGMVDSSRQQQLFQQQLAEMQRQLRESQEREESQKGVLTSAVADFESKLANVEAHAAEDAQRAHLHSDHLVNSMKDLQDELAQVDAARDHHQGHRELLDGQLGGLEDELEQTQAELRQEQGLCQQLRDELQEAKELAQDVQADATDALRRTDESRRRTQAMSEEQEIQLRKQIAELEMERLAARARAPSVLVALRPRSSSCSKPVDFKDKVWQTKSQAAEALRRTAGSHSRLINLELAAVAEGRWHGLNPRESLPRLAPAALGEALAERRQCAQLVDSAEHDLRSLREEALSHHELSENEAEDIAQQMELDVRCCEDEKRLLLLRSPLADLPEEMLDVLADSSADLTSKQWHLGYSPMHWAAQNGRRDIVDFLLRREGGASLVNLADDHGHTPLFYADRNHQVTVSHYLRERAGASLKSVQRPSVRGSFDDRLPPRYRAVLEQVQSKGWASVAWRDGYTMLHWAASKGEADICTHLLSLGADPDARDKFGRTSLDCATDAHHTEAGIALREFSRLAPTDRRHCTERSRKTEGDLSSSVSRQAESGRRATAPLLSGGTAAEPLAAGESSLRRKTVELEDASTSRRRTPELANGNSRRHTAELADDPQRSYSRGRTSLESLESLLVRFPNEADRLPKGYVGVIHQIDEVGWDQIPFAKGFTLLHWAAKNRCPGLVSHFLARGADPRKSDDAGRRGLLLLYGYCGCCYCCCCLLCGCCYCCCCCLWLLFLFAFRELLRRARDWRGLEKMTPENLQGELNHNCDKSSSPHNMMMGICSWGRSHPSTLG</sequence>
<feature type="transmembrane region" description="Helical" evidence="6">
    <location>
        <begin position="1187"/>
        <end position="1220"/>
    </location>
</feature>
<feature type="compositionally biased region" description="Basic and acidic residues" evidence="5">
    <location>
        <begin position="1087"/>
        <end position="1096"/>
    </location>
</feature>
<keyword evidence="2 3" id="KW-0040">ANK repeat</keyword>
<dbReference type="InterPro" id="IPR002110">
    <property type="entry name" value="Ankyrin_rpt"/>
</dbReference>
<keyword evidence="6" id="KW-0812">Transmembrane</keyword>
<feature type="region of interest" description="Disordered" evidence="5">
    <location>
        <begin position="1008"/>
        <end position="1100"/>
    </location>
</feature>
<feature type="repeat" description="ANK" evidence="3">
    <location>
        <begin position="843"/>
        <end position="875"/>
    </location>
</feature>
<name>A0A813JS25_POLGL</name>
<keyword evidence="4" id="KW-0175">Coiled coil</keyword>
<dbReference type="Pfam" id="PF00023">
    <property type="entry name" value="Ank"/>
    <property type="match status" value="2"/>
</dbReference>
<dbReference type="InterPro" id="IPR036770">
    <property type="entry name" value="Ankyrin_rpt-contain_sf"/>
</dbReference>
<feature type="compositionally biased region" description="Polar residues" evidence="5">
    <location>
        <begin position="71"/>
        <end position="91"/>
    </location>
</feature>
<accession>A0A813JS25</accession>
<evidence type="ECO:0000256" key="3">
    <source>
        <dbReference type="PROSITE-ProRule" id="PRU00023"/>
    </source>
</evidence>
<reference evidence="7" key="1">
    <citation type="submission" date="2021-02" db="EMBL/GenBank/DDBJ databases">
        <authorList>
            <person name="Dougan E. K."/>
            <person name="Rhodes N."/>
            <person name="Thang M."/>
            <person name="Chan C."/>
        </authorList>
    </citation>
    <scope>NUCLEOTIDE SEQUENCE</scope>
</reference>
<feature type="compositionally biased region" description="Acidic residues" evidence="5">
    <location>
        <begin position="311"/>
        <end position="321"/>
    </location>
</feature>
<evidence type="ECO:0000256" key="2">
    <source>
        <dbReference type="ARBA" id="ARBA00023043"/>
    </source>
</evidence>
<evidence type="ECO:0000256" key="5">
    <source>
        <dbReference type="SAM" id="MobiDB-lite"/>
    </source>
</evidence>
<protein>
    <submittedName>
        <fullName evidence="7">Uncharacterized protein</fullName>
    </submittedName>
</protein>
<feature type="repeat" description="ANK" evidence="3">
    <location>
        <begin position="1146"/>
        <end position="1178"/>
    </location>
</feature>
<evidence type="ECO:0000256" key="4">
    <source>
        <dbReference type="SAM" id="Coils"/>
    </source>
</evidence>
<comment type="caution">
    <text evidence="7">The sequence shown here is derived from an EMBL/GenBank/DDBJ whole genome shotgun (WGS) entry which is preliminary data.</text>
</comment>
<proteinExistence type="predicted"/>
<feature type="region of interest" description="Disordered" evidence="5">
    <location>
        <begin position="290"/>
        <end position="321"/>
    </location>
</feature>
<feature type="coiled-coil region" evidence="4">
    <location>
        <begin position="585"/>
        <end position="676"/>
    </location>
</feature>
<dbReference type="Gene3D" id="1.25.40.20">
    <property type="entry name" value="Ankyrin repeat-containing domain"/>
    <property type="match status" value="2"/>
</dbReference>
<feature type="region of interest" description="Disordered" evidence="5">
    <location>
        <begin position="148"/>
        <end position="167"/>
    </location>
</feature>
<keyword evidence="6" id="KW-0472">Membrane</keyword>
<feature type="compositionally biased region" description="Polar residues" evidence="5">
    <location>
        <begin position="151"/>
        <end position="167"/>
    </location>
</feature>
<dbReference type="PANTHER" id="PTHR24161">
    <property type="entry name" value="ANK_REP_REGION DOMAIN-CONTAINING PROTEIN-RELATED"/>
    <property type="match status" value="1"/>
</dbReference>
<gene>
    <name evidence="7" type="ORF">PGLA2088_LOCUS22765</name>
</gene>
<feature type="coiled-coil region" evidence="4">
    <location>
        <begin position="440"/>
        <end position="471"/>
    </location>
</feature>
<evidence type="ECO:0000256" key="6">
    <source>
        <dbReference type="SAM" id="Phobius"/>
    </source>
</evidence>
<feature type="compositionally biased region" description="Polar residues" evidence="5">
    <location>
        <begin position="1023"/>
        <end position="1032"/>
    </location>
</feature>
<dbReference type="SMART" id="SM00248">
    <property type="entry name" value="ANK"/>
    <property type="match status" value="4"/>
</dbReference>
<feature type="compositionally biased region" description="Low complexity" evidence="5">
    <location>
        <begin position="57"/>
        <end position="70"/>
    </location>
</feature>
<dbReference type="Pfam" id="PF12796">
    <property type="entry name" value="Ank_2"/>
    <property type="match status" value="1"/>
</dbReference>
<dbReference type="AlphaFoldDB" id="A0A813JS25"/>
<dbReference type="PROSITE" id="PS50297">
    <property type="entry name" value="ANK_REP_REGION"/>
    <property type="match status" value="2"/>
</dbReference>